<keyword evidence="3" id="KW-1185">Reference proteome</keyword>
<proteinExistence type="predicted"/>
<comment type="caution">
    <text evidence="2">The sequence shown here is derived from an EMBL/GenBank/DDBJ whole genome shotgun (WGS) entry which is preliminary data.</text>
</comment>
<evidence type="ECO:0000313" key="2">
    <source>
        <dbReference type="EMBL" id="KAJ3831292.1"/>
    </source>
</evidence>
<dbReference type="EMBL" id="MU807608">
    <property type="protein sequence ID" value="KAJ3831292.1"/>
    <property type="molecule type" value="Genomic_DNA"/>
</dbReference>
<sequence length="143" mass="16663">MQCRSGHGFIGEYYSKFVPSKNVDCPCGAELQTREHILRECPRYEDFRYVLQKVSQDICLADILGKEEGIEALIEFLDLSGAFTVTGRPRNQPEPPMYRPRGIQEELDEWFNNNDEDETDDNREADWRDEVVDEDDHDTVNDD</sequence>
<protein>
    <submittedName>
        <fullName evidence="2">Uncharacterized protein</fullName>
    </submittedName>
</protein>
<evidence type="ECO:0000256" key="1">
    <source>
        <dbReference type="SAM" id="MobiDB-lite"/>
    </source>
</evidence>
<dbReference type="AlphaFoldDB" id="A0AA38NVC8"/>
<feature type="compositionally biased region" description="Acidic residues" evidence="1">
    <location>
        <begin position="105"/>
        <end position="121"/>
    </location>
</feature>
<feature type="region of interest" description="Disordered" evidence="1">
    <location>
        <begin position="87"/>
        <end position="143"/>
    </location>
</feature>
<dbReference type="Proteomes" id="UP001163846">
    <property type="component" value="Unassembled WGS sequence"/>
</dbReference>
<reference evidence="2" key="1">
    <citation type="submission" date="2022-08" db="EMBL/GenBank/DDBJ databases">
        <authorList>
            <consortium name="DOE Joint Genome Institute"/>
            <person name="Min B."/>
            <person name="Riley R."/>
            <person name="Sierra-Patev S."/>
            <person name="Naranjo-Ortiz M."/>
            <person name="Looney B."/>
            <person name="Konkel Z."/>
            <person name="Slot J.C."/>
            <person name="Sakamoto Y."/>
            <person name="Steenwyk J.L."/>
            <person name="Rokas A."/>
            <person name="Carro J."/>
            <person name="Camarero S."/>
            <person name="Ferreira P."/>
            <person name="Molpeceres G."/>
            <person name="Ruiz-Duenas F.J."/>
            <person name="Serrano A."/>
            <person name="Henrissat B."/>
            <person name="Drula E."/>
            <person name="Hughes K.W."/>
            <person name="Mata J.L."/>
            <person name="Ishikawa N.K."/>
            <person name="Vargas-Isla R."/>
            <person name="Ushijima S."/>
            <person name="Smith C.A."/>
            <person name="Ahrendt S."/>
            <person name="Andreopoulos W."/>
            <person name="He G."/>
            <person name="Labutti K."/>
            <person name="Lipzen A."/>
            <person name="Ng V."/>
            <person name="Sandor L."/>
            <person name="Barry K."/>
            <person name="Martinez A.T."/>
            <person name="Xiao Y."/>
            <person name="Gibbons J.G."/>
            <person name="Terashima K."/>
            <person name="Hibbett D.S."/>
            <person name="Grigoriev I.V."/>
        </authorList>
    </citation>
    <scope>NUCLEOTIDE SEQUENCE</scope>
    <source>
        <strain evidence="2">TFB9207</strain>
    </source>
</reference>
<evidence type="ECO:0000313" key="3">
    <source>
        <dbReference type="Proteomes" id="UP001163846"/>
    </source>
</evidence>
<accession>A0AA38NVC8</accession>
<gene>
    <name evidence="2" type="ORF">F5878DRAFT_549730</name>
</gene>
<organism evidence="2 3">
    <name type="scientific">Lentinula raphanica</name>
    <dbReference type="NCBI Taxonomy" id="153919"/>
    <lineage>
        <taxon>Eukaryota</taxon>
        <taxon>Fungi</taxon>
        <taxon>Dikarya</taxon>
        <taxon>Basidiomycota</taxon>
        <taxon>Agaricomycotina</taxon>
        <taxon>Agaricomycetes</taxon>
        <taxon>Agaricomycetidae</taxon>
        <taxon>Agaricales</taxon>
        <taxon>Marasmiineae</taxon>
        <taxon>Omphalotaceae</taxon>
        <taxon>Lentinula</taxon>
    </lineage>
</organism>
<name>A0AA38NVC8_9AGAR</name>